<dbReference type="RefSeq" id="WP_353497526.1">
    <property type="nucleotide sequence ID" value="NZ_CP115920.1"/>
</dbReference>
<evidence type="ECO:0000259" key="1">
    <source>
        <dbReference type="Pfam" id="PF09836"/>
    </source>
</evidence>
<reference evidence="2" key="1">
    <citation type="submission" date="2023-01" db="EMBL/GenBank/DDBJ databases">
        <title>Vibrio sp. CB1-14 genome sequencing.</title>
        <authorList>
            <person name="Otstavnykh N."/>
            <person name="Isaeva M."/>
            <person name="Meleshko D."/>
        </authorList>
    </citation>
    <scope>NUCLEOTIDE SEQUENCE</scope>
    <source>
        <strain evidence="2">CB1-14</strain>
    </source>
</reference>
<organism evidence="2">
    <name type="scientific">Vibrio chaetopteri</name>
    <dbReference type="NCBI Taxonomy" id="3016528"/>
    <lineage>
        <taxon>Bacteria</taxon>
        <taxon>Pseudomonadati</taxon>
        <taxon>Pseudomonadota</taxon>
        <taxon>Gammaproteobacteria</taxon>
        <taxon>Vibrionales</taxon>
        <taxon>Vibrionaceae</taxon>
        <taxon>Vibrio</taxon>
    </lineage>
</organism>
<dbReference type="EMBL" id="CP115920">
    <property type="protein sequence ID" value="XCD16228.1"/>
    <property type="molecule type" value="Genomic_DNA"/>
</dbReference>
<sequence length="257" mass="28338">MISLHELQSAFSQSLRSQDGGIEHFIIADHFSADDRVQIYRNNFVLSLSEVLEACYPITLQLVGEECFQSMAKHHVIHHPPTTGNVADYGKGFAESVSELDNITNAVPYLIDVIRLEWAIDSLNQHPLNEAKEPTEPLVNMQRVPEAQHGNLVFHVKPNHIVLQSQYAIASLVSAIHSNNLEGFEINQPENVLIIKQGLSTSTLHVLDDNVLELLNALGSQQPLNFINPALLTALPSLFALDVVAGFTLHDDTSQGA</sequence>
<dbReference type="InterPro" id="IPR044922">
    <property type="entry name" value="DUF2063_N_sf"/>
</dbReference>
<dbReference type="KEGG" id="vck:PG915_01130"/>
<accession>A0AAU8BIP1</accession>
<proteinExistence type="predicted"/>
<gene>
    <name evidence="2" type="ORF">PG915_01130</name>
</gene>
<dbReference type="Pfam" id="PF09836">
    <property type="entry name" value="DUF2063"/>
    <property type="match status" value="1"/>
</dbReference>
<dbReference type="AlphaFoldDB" id="A0AAU8BIP1"/>
<protein>
    <submittedName>
        <fullName evidence="2">DNA-binding domain-containing protein</fullName>
    </submittedName>
</protein>
<name>A0AAU8BIP1_9VIBR</name>
<feature type="domain" description="Putative DNA-binding" evidence="1">
    <location>
        <begin position="6"/>
        <end position="95"/>
    </location>
</feature>
<dbReference type="Gene3D" id="1.10.150.690">
    <property type="entry name" value="DUF2063"/>
    <property type="match status" value="1"/>
</dbReference>
<dbReference type="GO" id="GO:0003677">
    <property type="term" value="F:DNA binding"/>
    <property type="evidence" value="ECO:0007669"/>
    <property type="project" value="UniProtKB-KW"/>
</dbReference>
<evidence type="ECO:0000313" key="2">
    <source>
        <dbReference type="EMBL" id="XCD16228.1"/>
    </source>
</evidence>
<keyword evidence="2" id="KW-0238">DNA-binding</keyword>
<dbReference type="InterPro" id="IPR018640">
    <property type="entry name" value="DUF2063"/>
</dbReference>